<gene>
    <name evidence="5" type="primary">LOC115362281</name>
</gene>
<dbReference type="Pfam" id="PF07703">
    <property type="entry name" value="A2M_BRD"/>
    <property type="match status" value="1"/>
</dbReference>
<dbReference type="Ensembl" id="ENSMMDT00005014856.1">
    <property type="protein sequence ID" value="ENSMMDP00005014455.1"/>
    <property type="gene ID" value="ENSMMDG00005006386.1"/>
</dbReference>
<dbReference type="InterPro" id="IPR047565">
    <property type="entry name" value="Alpha-macroglob_thiol-ester_cl"/>
</dbReference>
<evidence type="ECO:0000313" key="6">
    <source>
        <dbReference type="Proteomes" id="UP000472263"/>
    </source>
</evidence>
<dbReference type="Gene3D" id="1.20.91.20">
    <property type="entry name" value="Anaphylotoxins (complement system)"/>
    <property type="match status" value="1"/>
</dbReference>
<dbReference type="SUPFAM" id="SSF50242">
    <property type="entry name" value="TIMP-like"/>
    <property type="match status" value="1"/>
</dbReference>
<dbReference type="Pfam" id="PF01821">
    <property type="entry name" value="ANATO"/>
    <property type="match status" value="1"/>
</dbReference>
<dbReference type="Gene3D" id="2.60.120.1540">
    <property type="match status" value="1"/>
</dbReference>
<dbReference type="FunFam" id="2.60.40.10:FF:000155">
    <property type="entry name" value="complement C3 isoform X1"/>
    <property type="match status" value="1"/>
</dbReference>
<dbReference type="InterPro" id="IPR011626">
    <property type="entry name" value="Alpha-macroglobulin_TED"/>
</dbReference>
<evidence type="ECO:0000256" key="2">
    <source>
        <dbReference type="ARBA" id="ARBA00022525"/>
    </source>
</evidence>
<dbReference type="PANTHER" id="PTHR11412">
    <property type="entry name" value="MACROGLOBULIN / COMPLEMENT"/>
    <property type="match status" value="1"/>
</dbReference>
<dbReference type="GeneTree" id="ENSGT00940000154063"/>
<dbReference type="Pfam" id="PF17791">
    <property type="entry name" value="MG3"/>
    <property type="match status" value="1"/>
</dbReference>
<dbReference type="SUPFAM" id="SSF48239">
    <property type="entry name" value="Terpenoid cyclases/Protein prenyltransferases"/>
    <property type="match status" value="1"/>
</dbReference>
<proteinExistence type="predicted"/>
<keyword evidence="3" id="KW-1015">Disulfide bond</keyword>
<dbReference type="SUPFAM" id="SSF49410">
    <property type="entry name" value="Alpha-macroglobulin receptor domain"/>
    <property type="match status" value="1"/>
</dbReference>
<dbReference type="InterPro" id="IPR041555">
    <property type="entry name" value="MG3"/>
</dbReference>
<organism evidence="5 6">
    <name type="scientific">Myripristis murdjan</name>
    <name type="common">pinecone soldierfish</name>
    <dbReference type="NCBI Taxonomy" id="586833"/>
    <lineage>
        <taxon>Eukaryota</taxon>
        <taxon>Metazoa</taxon>
        <taxon>Chordata</taxon>
        <taxon>Craniata</taxon>
        <taxon>Vertebrata</taxon>
        <taxon>Euteleostomi</taxon>
        <taxon>Actinopterygii</taxon>
        <taxon>Neopterygii</taxon>
        <taxon>Teleostei</taxon>
        <taxon>Neoteleostei</taxon>
        <taxon>Acanthomorphata</taxon>
        <taxon>Holocentriformes</taxon>
        <taxon>Holocentridae</taxon>
        <taxon>Myripristis</taxon>
    </lineage>
</organism>
<dbReference type="PANTHER" id="PTHR11412:SF81">
    <property type="entry name" value="COMPLEMENT C3"/>
    <property type="match status" value="1"/>
</dbReference>
<dbReference type="InterPro" id="IPR040839">
    <property type="entry name" value="MG4"/>
</dbReference>
<dbReference type="InterPro" id="IPR050473">
    <property type="entry name" value="A2M/Complement_sys"/>
</dbReference>
<dbReference type="InterPro" id="IPR011625">
    <property type="entry name" value="A2M_N_BRD"/>
</dbReference>
<name>A0A667X9A9_9TELE</name>
<dbReference type="PROSITE" id="PS00477">
    <property type="entry name" value="ALPHA_2_MACROGLOBULIN"/>
    <property type="match status" value="1"/>
</dbReference>
<dbReference type="FunFam" id="2.60.40.1940:FF:000001">
    <property type="entry name" value="Complement component C3"/>
    <property type="match status" value="1"/>
</dbReference>
<dbReference type="Pfam" id="PF17789">
    <property type="entry name" value="MG4"/>
    <property type="match status" value="1"/>
</dbReference>
<dbReference type="InterPro" id="IPR018081">
    <property type="entry name" value="Anaphylatoxin_comp_syst"/>
</dbReference>
<dbReference type="Gene3D" id="2.60.40.10">
    <property type="entry name" value="Immunoglobulins"/>
    <property type="match status" value="2"/>
</dbReference>
<dbReference type="SUPFAM" id="SSF47686">
    <property type="entry name" value="Anaphylotoxins (complement system)"/>
    <property type="match status" value="1"/>
</dbReference>
<reference evidence="5" key="3">
    <citation type="submission" date="2025-09" db="UniProtKB">
        <authorList>
            <consortium name="Ensembl"/>
        </authorList>
    </citation>
    <scope>IDENTIFICATION</scope>
</reference>
<dbReference type="InterPro" id="IPR001599">
    <property type="entry name" value="Macroglobln_a2"/>
</dbReference>
<sequence length="1510" mass="169304">RRAAEVLSAPNLLRVGTPERIFVECQDCSGPDINVEISVMNHPTKSKRIAHKFENLTSQNNFQALSEIMLPAADFDRDPTLKQYVYLQAKFPERVLEKVVLVSFQSGYIFIQTDKTLYTPNSKSQSRTPSSNKTPEGIIFPHVIVSLKSGIHSGHYKLPEIASLGLWKVVAKFNSNPQLSYSTEVEVKEYVLPSFEVKLTSQKAFFYVDAQELIIDIKATYLFGENVDGTAYVVFGVMHEDQKKSFPASLQRIPVNGVAEAKLLREHITQTFSNIHELVGDSVFVAVSVLTETGSEMVEAELRGIQIVTSPYIVHFKGTPKYFKPGMSFDVTVHVLNPDDTPAPGIPVVVGPGDVMGLTGANGMAKLTINTAAGNSNLNIIAKTNDPTIADDKQALATMTATPYATSSGNYLHIGKEYFKRKLQLYIMSRGQLVTFGHYRAQNQALIGLTEPITKEMLPSFRIIAYYHVNDKEVVSDSVWVDVTDSCMGSVRLCTDDTNVLMMYYTDESDKSFELKITGDPGATVGLAAVDKGVYVLNKKHRLTQKKVWDIVEKYDTGCTPGGGQDSMGVFYDAGLIFKTHMASGTPDRQELTCPAVSRRRRATTILDVRTTLGKKKLQRQCCVDGMKDTPLSYNCERRSEYITDGAACVEAFLHCCQELANQQAEMKRDSLMLARSEEDDRSYWDSSEIVSRTKFPDSWMWSDVILPNCICVADPLEVIVRKQFFIDLRLPYSAVRGEQLEVKAILHNYSPDLATVRVDLIEEEHVCSSGSKHGKYRQEVKVGPGSTREVPFIIIPMKEGRFPINVKAAVKDSFLSDGIMKMLLVVVRETHLKSGLLETINSGIPKKDLVPNTPTNTEISVNGEMGMLVESAVSGNSMSRLIYKPSGCGEENMIHMTLPVIAATYLDKTNQWEAVGFDKRDEALQHIKTGYQNQLNYRKKDGSFAVFQRHRSSTWLTAYVAKVFAMASNLVAVQNNVLCDAIKWLTLETQQTDGVFNEVGVVYHGEMTGNVRGRDSDASMTAFTLIAMQESRTLCAATVNSLPGSIDKAVGYLERRLPSLTNPYAVAITSYALANENKLNREILDRFTTSGFTHWPVPGGHVFTLEATAYALLALVKVKVRISTSRDSLAYAATMIVYQAIAEYWTNAKEIEYELHVDILLPGRTKPDRYHFNKENYYATRTSKFKDINQNVTVTATGTGEATLTLVSLYYALPREKESDCQRFNLSVQMLPGELLPSVCLPLYMDKDRDATMSVLDIGLLTGFTVNTDDLDLLSKGHDRTISKYEMNKVPSERGSLIIYLDKVSHKRPDEITFRITQNIKVGILQPAAVSVYEYYDRESQRDLKTHPVPQTYANIKLQCIDFVLFYGVFPENCSMQKKGKIDNQERTDKACEVEHDGKIEYGKTVFVCVLRLEKFEAEISTDIYKMRIEEVIKEGGYSSPLNLNFPLMFPLRSLKVDNFNCLIFSELTLEMWIEHWPSEAECQTDEHRPVCAGMEELVQQYTLYGCQQ</sequence>
<dbReference type="CDD" id="cd02896">
    <property type="entry name" value="complement_C3_C4_C5"/>
    <property type="match status" value="1"/>
</dbReference>
<dbReference type="InterPro" id="IPR000020">
    <property type="entry name" value="Anaphylatoxin/fibulin"/>
</dbReference>
<dbReference type="InterPro" id="IPR008930">
    <property type="entry name" value="Terpenoid_cyclase/PrenylTrfase"/>
</dbReference>
<dbReference type="CDD" id="cd00017">
    <property type="entry name" value="ANATO"/>
    <property type="match status" value="1"/>
</dbReference>
<dbReference type="Gene3D" id="6.20.50.160">
    <property type="match status" value="1"/>
</dbReference>
<dbReference type="SMART" id="SM01419">
    <property type="entry name" value="Thiol-ester_cl"/>
    <property type="match status" value="1"/>
</dbReference>
<evidence type="ECO:0000313" key="5">
    <source>
        <dbReference type="Ensembl" id="ENSMMDP00005014455.1"/>
    </source>
</evidence>
<dbReference type="SMART" id="SM01360">
    <property type="entry name" value="A2M"/>
    <property type="match status" value="1"/>
</dbReference>
<dbReference type="Gene3D" id="2.60.40.1930">
    <property type="match status" value="3"/>
</dbReference>
<dbReference type="SMART" id="SM01359">
    <property type="entry name" value="A2M_N_2"/>
    <property type="match status" value="1"/>
</dbReference>
<dbReference type="Gene3D" id="2.20.130.20">
    <property type="match status" value="1"/>
</dbReference>
<dbReference type="Proteomes" id="UP000472263">
    <property type="component" value="Chromosome 1"/>
</dbReference>
<dbReference type="PROSITE" id="PS01178">
    <property type="entry name" value="ANAPHYLATOXIN_2"/>
    <property type="match status" value="1"/>
</dbReference>
<accession>A0A667X9A9</accession>
<evidence type="ECO:0000256" key="1">
    <source>
        <dbReference type="ARBA" id="ARBA00004613"/>
    </source>
</evidence>
<feature type="domain" description="Anaphylatoxin-like" evidence="4">
    <location>
        <begin position="622"/>
        <end position="657"/>
    </location>
</feature>
<dbReference type="Pfam" id="PF21308">
    <property type="entry name" value="C3_CUB2"/>
    <property type="match status" value="1"/>
</dbReference>
<evidence type="ECO:0000256" key="3">
    <source>
        <dbReference type="ARBA" id="ARBA00023157"/>
    </source>
</evidence>
<dbReference type="GO" id="GO:0004866">
    <property type="term" value="F:endopeptidase inhibitor activity"/>
    <property type="evidence" value="ECO:0007669"/>
    <property type="project" value="InterPro"/>
</dbReference>
<dbReference type="InterPro" id="IPR013783">
    <property type="entry name" value="Ig-like_fold"/>
</dbReference>
<dbReference type="InterPro" id="IPR041425">
    <property type="entry name" value="C3/4/5_MG1"/>
</dbReference>
<dbReference type="InterPro" id="IPR009048">
    <property type="entry name" value="A-macroglobulin_rcpt-bd"/>
</dbReference>
<dbReference type="Gene3D" id="2.40.50.120">
    <property type="match status" value="2"/>
</dbReference>
<keyword evidence="6" id="KW-1185">Reference proteome</keyword>
<dbReference type="Pfam" id="PF17790">
    <property type="entry name" value="MG1"/>
    <property type="match status" value="1"/>
</dbReference>
<dbReference type="Pfam" id="PF07677">
    <property type="entry name" value="A2M_recep"/>
    <property type="match status" value="1"/>
</dbReference>
<dbReference type="Gene3D" id="1.50.10.20">
    <property type="match status" value="1"/>
</dbReference>
<protein>
    <submittedName>
        <fullName evidence="5">Complement component c3a, duplicate 5</fullName>
    </submittedName>
</protein>
<dbReference type="Gene3D" id="2.60.40.1940">
    <property type="match status" value="1"/>
</dbReference>
<evidence type="ECO:0000259" key="4">
    <source>
        <dbReference type="PROSITE" id="PS01178"/>
    </source>
</evidence>
<reference evidence="5" key="2">
    <citation type="submission" date="2025-08" db="UniProtKB">
        <authorList>
            <consortium name="Ensembl"/>
        </authorList>
    </citation>
    <scope>IDENTIFICATION</scope>
</reference>
<dbReference type="InterPro" id="IPR019742">
    <property type="entry name" value="MacrogloblnA2_CS"/>
</dbReference>
<dbReference type="Gene3D" id="2.60.40.690">
    <property type="entry name" value="Alpha-macroglobulin, receptor-binding domain"/>
    <property type="match status" value="1"/>
</dbReference>
<dbReference type="SMART" id="SM00104">
    <property type="entry name" value="ANATO"/>
    <property type="match status" value="1"/>
</dbReference>
<dbReference type="InterPro" id="IPR048848">
    <property type="entry name" value="C3_CUB2"/>
</dbReference>
<comment type="subcellular location">
    <subcellularLocation>
        <location evidence="1">Secreted</location>
    </subcellularLocation>
</comment>
<reference evidence="5" key="1">
    <citation type="submission" date="2019-06" db="EMBL/GenBank/DDBJ databases">
        <authorList>
            <consortium name="Wellcome Sanger Institute Data Sharing"/>
        </authorList>
    </citation>
    <scope>NUCLEOTIDE SEQUENCE [LARGE SCALE GENOMIC DNA]</scope>
</reference>
<dbReference type="SMART" id="SM01361">
    <property type="entry name" value="A2M_recep"/>
    <property type="match status" value="1"/>
</dbReference>
<dbReference type="InterPro" id="IPR008993">
    <property type="entry name" value="TIMP-like_OB-fold"/>
</dbReference>
<dbReference type="InterPro" id="IPR036595">
    <property type="entry name" value="A-macroglobulin_rcpt-bd_sf"/>
</dbReference>
<keyword evidence="2" id="KW-0964">Secreted</keyword>
<dbReference type="Pfam" id="PF00207">
    <property type="entry name" value="A2M"/>
    <property type="match status" value="1"/>
</dbReference>
<dbReference type="GO" id="GO:0005615">
    <property type="term" value="C:extracellular space"/>
    <property type="evidence" value="ECO:0007669"/>
    <property type="project" value="InterPro"/>
</dbReference>
<dbReference type="Pfam" id="PF07678">
    <property type="entry name" value="TED_complement"/>
    <property type="match status" value="1"/>
</dbReference>